<dbReference type="GO" id="GO:0008929">
    <property type="term" value="F:methylglyoxal synthase activity"/>
    <property type="evidence" value="ECO:0007669"/>
    <property type="project" value="UniProtKB-UniRule"/>
</dbReference>
<sequence length="131" mass="14655">MNIALIAHDKKKELMASFCIAYRSILKNHTLFATGTTGAIIVEATGLNIHKFLPGLMGEQQISARAAYNEMDLVIFFRDPITAKSDEPDIHSLLRECDINNIPFATNLGTAEILIRGLERGDLDWRELINK</sequence>
<protein>
    <recommendedName>
        <fullName evidence="1">Methylglyoxal synthase</fullName>
        <shortName evidence="1">MGS</shortName>
        <ecNumber evidence="1">4.2.3.3</ecNumber>
    </recommendedName>
</protein>
<dbReference type="RefSeq" id="WP_069194380.1">
    <property type="nucleotide sequence ID" value="NZ_RLII01000008.1"/>
</dbReference>
<comment type="similarity">
    <text evidence="1">Belongs to the methylglyoxal synthase family.</text>
</comment>
<dbReference type="SUPFAM" id="SSF52335">
    <property type="entry name" value="Methylglyoxal synthase-like"/>
    <property type="match status" value="1"/>
</dbReference>
<evidence type="ECO:0000313" key="4">
    <source>
        <dbReference type="Proteomes" id="UP000289166"/>
    </source>
</evidence>
<dbReference type="GO" id="GO:0005829">
    <property type="term" value="C:cytosol"/>
    <property type="evidence" value="ECO:0007669"/>
    <property type="project" value="TreeGrafter"/>
</dbReference>
<dbReference type="SMART" id="SM00851">
    <property type="entry name" value="MGS"/>
    <property type="match status" value="1"/>
</dbReference>
<dbReference type="EMBL" id="RLII01000008">
    <property type="protein sequence ID" value="RXE59132.1"/>
    <property type="molecule type" value="Genomic_DNA"/>
</dbReference>
<dbReference type="EC" id="4.2.3.3" evidence="1"/>
<keyword evidence="1 3" id="KW-0456">Lyase</keyword>
<dbReference type="OrthoDB" id="9787147at2"/>
<feature type="binding site" evidence="1">
    <location>
        <position position="8"/>
    </location>
    <ligand>
        <name>substrate</name>
    </ligand>
</feature>
<evidence type="ECO:0000313" key="3">
    <source>
        <dbReference type="EMBL" id="RXE59132.1"/>
    </source>
</evidence>
<feature type="domain" description="MGS-like" evidence="2">
    <location>
        <begin position="1"/>
        <end position="131"/>
    </location>
</feature>
<dbReference type="InterPro" id="IPR036914">
    <property type="entry name" value="MGS-like_dom_sf"/>
</dbReference>
<dbReference type="Pfam" id="PF02142">
    <property type="entry name" value="MGS"/>
    <property type="match status" value="1"/>
</dbReference>
<dbReference type="GO" id="GO:0019242">
    <property type="term" value="P:methylglyoxal biosynthetic process"/>
    <property type="evidence" value="ECO:0007669"/>
    <property type="project" value="UniProtKB-UniRule"/>
</dbReference>
<dbReference type="PANTHER" id="PTHR30492:SF0">
    <property type="entry name" value="METHYLGLYOXAL SYNTHASE"/>
    <property type="match status" value="1"/>
</dbReference>
<comment type="caution">
    <text evidence="3">The sequence shown here is derived from an EMBL/GenBank/DDBJ whole genome shotgun (WGS) entry which is preliminary data.</text>
</comment>
<name>A0A4Q0I7X2_9FIRM</name>
<dbReference type="PIRSF" id="PIRSF006614">
    <property type="entry name" value="Methylglyox_syn"/>
    <property type="match status" value="1"/>
</dbReference>
<dbReference type="InterPro" id="IPR004363">
    <property type="entry name" value="Methylgl_synth"/>
</dbReference>
<evidence type="ECO:0000256" key="1">
    <source>
        <dbReference type="HAMAP-Rule" id="MF_00549"/>
    </source>
</evidence>
<organism evidence="3 4">
    <name type="scientific">Acetivibrio mesophilus</name>
    <dbReference type="NCBI Taxonomy" id="2487273"/>
    <lineage>
        <taxon>Bacteria</taxon>
        <taxon>Bacillati</taxon>
        <taxon>Bacillota</taxon>
        <taxon>Clostridia</taxon>
        <taxon>Eubacteriales</taxon>
        <taxon>Oscillospiraceae</taxon>
        <taxon>Acetivibrio</taxon>
    </lineage>
</organism>
<dbReference type="Proteomes" id="UP000289166">
    <property type="component" value="Unassembled WGS sequence"/>
</dbReference>
<gene>
    <name evidence="1" type="primary">mgsA</name>
    <name evidence="3" type="ORF">EFD62_08265</name>
</gene>
<accession>A0A4Q0I7X2</accession>
<dbReference type="Gene3D" id="3.40.50.1380">
    <property type="entry name" value="Methylglyoxal synthase-like domain"/>
    <property type="match status" value="1"/>
</dbReference>
<feature type="binding site" evidence="1">
    <location>
        <begin position="34"/>
        <end position="37"/>
    </location>
    <ligand>
        <name>substrate</name>
    </ligand>
</feature>
<comment type="caution">
    <text evidence="1">Lacks conserved residue(s) required for the propagation of feature annotation.</text>
</comment>
<dbReference type="AlphaFoldDB" id="A0A4Q0I7X2"/>
<comment type="function">
    <text evidence="1">Catalyzes the formation of methylglyoxal from dihydroxyacetone phosphate.</text>
</comment>
<reference evidence="4" key="1">
    <citation type="submission" date="2018-11" db="EMBL/GenBank/DDBJ databases">
        <title>Genome sequencing of a novel mesophilic and cellulolytic organism within the genus Hungateiclostridium.</title>
        <authorList>
            <person name="Rettenmaier R."/>
            <person name="Liebl W."/>
            <person name="Zverlov V."/>
        </authorList>
    </citation>
    <scope>NUCLEOTIDE SEQUENCE [LARGE SCALE GENOMIC DNA]</scope>
    <source>
        <strain evidence="4">N2K1</strain>
    </source>
</reference>
<keyword evidence="4" id="KW-1185">Reference proteome</keyword>
<comment type="catalytic activity">
    <reaction evidence="1">
        <text>dihydroxyacetone phosphate = methylglyoxal + phosphate</text>
        <dbReference type="Rhea" id="RHEA:17937"/>
        <dbReference type="ChEBI" id="CHEBI:17158"/>
        <dbReference type="ChEBI" id="CHEBI:43474"/>
        <dbReference type="ChEBI" id="CHEBI:57642"/>
        <dbReference type="EC" id="4.2.3.3"/>
    </reaction>
</comment>
<evidence type="ECO:0000259" key="2">
    <source>
        <dbReference type="PROSITE" id="PS51855"/>
    </source>
</evidence>
<dbReference type="PANTHER" id="PTHR30492">
    <property type="entry name" value="METHYLGLYOXAL SYNTHASE"/>
    <property type="match status" value="1"/>
</dbReference>
<proteinExistence type="inferred from homology"/>
<dbReference type="HAMAP" id="MF_00549">
    <property type="entry name" value="Methylglyoxal_synth"/>
    <property type="match status" value="1"/>
</dbReference>
<dbReference type="PROSITE" id="PS51855">
    <property type="entry name" value="MGS"/>
    <property type="match status" value="1"/>
</dbReference>
<dbReference type="InterPro" id="IPR011607">
    <property type="entry name" value="MGS-like_dom"/>
</dbReference>
<feature type="binding site" evidence="1">
    <location>
        <position position="12"/>
    </location>
    <ligand>
        <name>substrate</name>
    </ligand>
</feature>
<dbReference type="NCBIfam" id="NF003559">
    <property type="entry name" value="PRK05234.1"/>
    <property type="match status" value="1"/>
</dbReference>